<dbReference type="SUPFAM" id="SSF53383">
    <property type="entry name" value="PLP-dependent transferases"/>
    <property type="match status" value="1"/>
</dbReference>
<dbReference type="EMBL" id="CP036433">
    <property type="protein sequence ID" value="QDU92836.1"/>
    <property type="molecule type" value="Genomic_DNA"/>
</dbReference>
<dbReference type="GO" id="GO:0033585">
    <property type="term" value="P:L-phenylalanine biosynthetic process from chorismate via phenylpyruvate"/>
    <property type="evidence" value="ECO:0007669"/>
    <property type="project" value="TreeGrafter"/>
</dbReference>
<dbReference type="RefSeq" id="WP_145049133.1">
    <property type="nucleotide sequence ID" value="NZ_CP036433.1"/>
</dbReference>
<comment type="cofactor">
    <cofactor evidence="1 7">
        <name>pyridoxal 5'-phosphate</name>
        <dbReference type="ChEBI" id="CHEBI:597326"/>
    </cofactor>
</comment>
<dbReference type="GO" id="GO:0042802">
    <property type="term" value="F:identical protein binding"/>
    <property type="evidence" value="ECO:0007669"/>
    <property type="project" value="TreeGrafter"/>
</dbReference>
<dbReference type="KEGG" id="lcre:Pla8534_06090"/>
<dbReference type="InterPro" id="IPR015421">
    <property type="entry name" value="PyrdxlP-dep_Trfase_major"/>
</dbReference>
<dbReference type="PANTHER" id="PTHR11879">
    <property type="entry name" value="ASPARTATE AMINOTRANSFERASE"/>
    <property type="match status" value="1"/>
</dbReference>
<evidence type="ECO:0000256" key="4">
    <source>
        <dbReference type="ARBA" id="ARBA00022576"/>
    </source>
</evidence>
<comment type="similarity">
    <text evidence="2 7">Belongs to the class-I pyridoxal-phosphate-dependent aminotransferase family.</text>
</comment>
<evidence type="ECO:0000259" key="8">
    <source>
        <dbReference type="Pfam" id="PF00155"/>
    </source>
</evidence>
<accession>A0A518DLW7</accession>
<evidence type="ECO:0000256" key="3">
    <source>
        <dbReference type="ARBA" id="ARBA00011738"/>
    </source>
</evidence>
<dbReference type="Gene3D" id="3.90.1150.10">
    <property type="entry name" value="Aspartate Aminotransferase, domain 1"/>
    <property type="match status" value="1"/>
</dbReference>
<proteinExistence type="inferred from homology"/>
<evidence type="ECO:0000313" key="10">
    <source>
        <dbReference type="Proteomes" id="UP000317648"/>
    </source>
</evidence>
<evidence type="ECO:0000256" key="2">
    <source>
        <dbReference type="ARBA" id="ARBA00007441"/>
    </source>
</evidence>
<keyword evidence="10" id="KW-1185">Reference proteome</keyword>
<gene>
    <name evidence="9" type="primary">aspC_1</name>
    <name evidence="9" type="ORF">Pla8534_06090</name>
</gene>
<dbReference type="InterPro" id="IPR015424">
    <property type="entry name" value="PyrdxlP-dep_Trfase"/>
</dbReference>
<dbReference type="InterPro" id="IPR015422">
    <property type="entry name" value="PyrdxlP-dep_Trfase_small"/>
</dbReference>
<dbReference type="Gene3D" id="3.40.640.10">
    <property type="entry name" value="Type I PLP-dependent aspartate aminotransferase-like (Major domain)"/>
    <property type="match status" value="1"/>
</dbReference>
<evidence type="ECO:0000313" key="9">
    <source>
        <dbReference type="EMBL" id="QDU92836.1"/>
    </source>
</evidence>
<comment type="subunit">
    <text evidence="3">Homodimer.</text>
</comment>
<dbReference type="EC" id="2.6.1.-" evidence="7"/>
<feature type="domain" description="Aminotransferase class I/classII large" evidence="8">
    <location>
        <begin position="28"/>
        <end position="392"/>
    </location>
</feature>
<dbReference type="PRINTS" id="PR00799">
    <property type="entry name" value="TRANSAMINASE"/>
</dbReference>
<dbReference type="GO" id="GO:0030170">
    <property type="term" value="F:pyridoxal phosphate binding"/>
    <property type="evidence" value="ECO:0007669"/>
    <property type="project" value="InterPro"/>
</dbReference>
<dbReference type="GO" id="GO:0004069">
    <property type="term" value="F:L-aspartate:2-oxoglutarate aminotransferase activity"/>
    <property type="evidence" value="ECO:0007669"/>
    <property type="project" value="TreeGrafter"/>
</dbReference>
<dbReference type="AlphaFoldDB" id="A0A518DLW7"/>
<organism evidence="9 10">
    <name type="scientific">Lignipirellula cremea</name>
    <dbReference type="NCBI Taxonomy" id="2528010"/>
    <lineage>
        <taxon>Bacteria</taxon>
        <taxon>Pseudomonadati</taxon>
        <taxon>Planctomycetota</taxon>
        <taxon>Planctomycetia</taxon>
        <taxon>Pirellulales</taxon>
        <taxon>Pirellulaceae</taxon>
        <taxon>Lignipirellula</taxon>
    </lineage>
</organism>
<dbReference type="PROSITE" id="PS00105">
    <property type="entry name" value="AA_TRANSFER_CLASS_1"/>
    <property type="match status" value="1"/>
</dbReference>
<protein>
    <recommendedName>
        <fullName evidence="7">Aminotransferase</fullName>
        <ecNumber evidence="7">2.6.1.-</ecNumber>
    </recommendedName>
</protein>
<evidence type="ECO:0000256" key="6">
    <source>
        <dbReference type="ARBA" id="ARBA00022898"/>
    </source>
</evidence>
<dbReference type="GO" id="GO:0005829">
    <property type="term" value="C:cytosol"/>
    <property type="evidence" value="ECO:0007669"/>
    <property type="project" value="TreeGrafter"/>
</dbReference>
<dbReference type="CDD" id="cd00609">
    <property type="entry name" value="AAT_like"/>
    <property type="match status" value="1"/>
</dbReference>
<keyword evidence="5 7" id="KW-0808">Transferase</keyword>
<sequence>MFETLQMAPPDAILGLTEAFKADSNPAKINLSVGVYQNGQGVTPILDSVKQAERRLIDSETSKGYLGIDGLPAYAARVRELLFGADHEILTAARAATVQTPGGTGALRVAADFVVESYPDARIWCSKPTWANHPNIFKAAGLEVKQYSYLNAEGIGLDFEGMLRDLSEAKVGDVICLHACCHNPTGVDPTPEQWAKIGDLVQEKGLLPLVDFAYQGFGDGLTSDAAGLLELARPNAELLVCSSFSKNFSLYGERVGALTVVASDTNSAQAVLSHMKARVRSNYSNPPRHGASIVAEILGCAELRQLWEQEVDEMRGRIKQMRSQFVAAMKERKGDQDFSFIDRQRGMFSFSGLTPLQVDELRKRYSIYIVGSGRINVAGMTEKNLPTLCDAIAAVL</sequence>
<dbReference type="OrthoDB" id="9766445at2"/>
<dbReference type="PANTHER" id="PTHR11879:SF22">
    <property type="entry name" value="ASPARTATE AMINOTRANSFERASE, MITOCHONDRIAL"/>
    <property type="match status" value="1"/>
</dbReference>
<keyword evidence="4 7" id="KW-0032">Aminotransferase</keyword>
<dbReference type="GO" id="GO:0004838">
    <property type="term" value="F:L-tyrosine-2-oxoglutarate transaminase activity"/>
    <property type="evidence" value="ECO:0007669"/>
    <property type="project" value="TreeGrafter"/>
</dbReference>
<dbReference type="InterPro" id="IPR000796">
    <property type="entry name" value="Asp_trans"/>
</dbReference>
<evidence type="ECO:0000256" key="5">
    <source>
        <dbReference type="ARBA" id="ARBA00022679"/>
    </source>
</evidence>
<dbReference type="NCBIfam" id="NF006719">
    <property type="entry name" value="PRK09257.1"/>
    <property type="match status" value="1"/>
</dbReference>
<name>A0A518DLW7_9BACT</name>
<evidence type="ECO:0000256" key="7">
    <source>
        <dbReference type="RuleBase" id="RU000481"/>
    </source>
</evidence>
<evidence type="ECO:0000256" key="1">
    <source>
        <dbReference type="ARBA" id="ARBA00001933"/>
    </source>
</evidence>
<reference evidence="9 10" key="1">
    <citation type="submission" date="2019-02" db="EMBL/GenBank/DDBJ databases">
        <title>Deep-cultivation of Planctomycetes and their phenomic and genomic characterization uncovers novel biology.</title>
        <authorList>
            <person name="Wiegand S."/>
            <person name="Jogler M."/>
            <person name="Boedeker C."/>
            <person name="Pinto D."/>
            <person name="Vollmers J."/>
            <person name="Rivas-Marin E."/>
            <person name="Kohn T."/>
            <person name="Peeters S.H."/>
            <person name="Heuer A."/>
            <person name="Rast P."/>
            <person name="Oberbeckmann S."/>
            <person name="Bunk B."/>
            <person name="Jeske O."/>
            <person name="Meyerdierks A."/>
            <person name="Storesund J.E."/>
            <person name="Kallscheuer N."/>
            <person name="Luecker S."/>
            <person name="Lage O.M."/>
            <person name="Pohl T."/>
            <person name="Merkel B.J."/>
            <person name="Hornburger P."/>
            <person name="Mueller R.-W."/>
            <person name="Bruemmer F."/>
            <person name="Labrenz M."/>
            <person name="Spormann A.M."/>
            <person name="Op den Camp H."/>
            <person name="Overmann J."/>
            <person name="Amann R."/>
            <person name="Jetten M.S.M."/>
            <person name="Mascher T."/>
            <person name="Medema M.H."/>
            <person name="Devos D.P."/>
            <person name="Kaster A.-K."/>
            <person name="Ovreas L."/>
            <person name="Rohde M."/>
            <person name="Galperin M.Y."/>
            <person name="Jogler C."/>
        </authorList>
    </citation>
    <scope>NUCLEOTIDE SEQUENCE [LARGE SCALE GENOMIC DNA]</scope>
    <source>
        <strain evidence="9 10">Pla85_3_4</strain>
    </source>
</reference>
<dbReference type="FunFam" id="3.40.640.10:FF:000015">
    <property type="entry name" value="Aspartate aminotransferase"/>
    <property type="match status" value="1"/>
</dbReference>
<keyword evidence="6" id="KW-0663">Pyridoxal phosphate</keyword>
<dbReference type="InterPro" id="IPR004839">
    <property type="entry name" value="Aminotransferase_I/II_large"/>
</dbReference>
<dbReference type="InterPro" id="IPR004838">
    <property type="entry name" value="NHTrfase_class1_PyrdxlP-BS"/>
</dbReference>
<dbReference type="FunFam" id="3.90.1150.10:FF:000001">
    <property type="entry name" value="Aspartate aminotransferase"/>
    <property type="match status" value="1"/>
</dbReference>
<dbReference type="Pfam" id="PF00155">
    <property type="entry name" value="Aminotran_1_2"/>
    <property type="match status" value="1"/>
</dbReference>
<dbReference type="Proteomes" id="UP000317648">
    <property type="component" value="Chromosome"/>
</dbReference>